<evidence type="ECO:0008006" key="3">
    <source>
        <dbReference type="Google" id="ProtNLM"/>
    </source>
</evidence>
<gene>
    <name evidence="1" type="ORF">AUJ44_03580</name>
</gene>
<dbReference type="EMBL" id="MNVO01000054">
    <property type="protein sequence ID" value="OIO31907.1"/>
    <property type="molecule type" value="Genomic_DNA"/>
</dbReference>
<evidence type="ECO:0000313" key="2">
    <source>
        <dbReference type="Proteomes" id="UP000183206"/>
    </source>
</evidence>
<dbReference type="AlphaFoldDB" id="A0A1J4V7A6"/>
<protein>
    <recommendedName>
        <fullName evidence="3">POTRA domain-containing protein</fullName>
    </recommendedName>
</protein>
<dbReference type="STRING" id="1805282.AUJ44_03580"/>
<accession>A0A1J4V7A6</accession>
<reference evidence="1 2" key="1">
    <citation type="journal article" date="2016" name="Environ. Microbiol.">
        <title>Genomic resolution of a cold subsurface aquifer community provides metabolic insights for novel microbes adapted to high CO concentrations.</title>
        <authorList>
            <person name="Probst A.J."/>
            <person name="Castelle C.J."/>
            <person name="Singh A."/>
            <person name="Brown C.T."/>
            <person name="Anantharaman K."/>
            <person name="Sharon I."/>
            <person name="Hug L.A."/>
            <person name="Burstein D."/>
            <person name="Emerson J.B."/>
            <person name="Thomas B.C."/>
            <person name="Banfield J.F."/>
        </authorList>
    </citation>
    <scope>NUCLEOTIDE SEQUENCE [LARGE SCALE GENOMIC DNA]</scope>
    <source>
        <strain evidence="1">CG1_02_47_685</strain>
    </source>
</reference>
<dbReference type="Proteomes" id="UP000183206">
    <property type="component" value="Unassembled WGS sequence"/>
</dbReference>
<organism evidence="1 2">
    <name type="scientific">Candidatus Nomurabacteria bacterium CG1_02_47_685</name>
    <dbReference type="NCBI Taxonomy" id="1805282"/>
    <lineage>
        <taxon>Bacteria</taxon>
        <taxon>Candidatus Nomuraibacteriota</taxon>
    </lineage>
</organism>
<name>A0A1J4V7A6_9BACT</name>
<comment type="caution">
    <text evidence="1">The sequence shown here is derived from an EMBL/GenBank/DDBJ whole genome shotgun (WGS) entry which is preliminary data.</text>
</comment>
<sequence length="281" mass="31808">MRSRRVIRKRRKDLGIKGGLLLLSFLMLTALLSWATHSERVRIAEVTIQGNSAIEAAELSALVRKTIDGSYFFLFPKDNILIYPRWMLKRLIMDTFKRVNSVTVRLTGATALTVTVSERTPYALWCGSFPPEGERGVFIPCYFIDAVGFVFAQAPGISPGVYFEFYGSLHTAIGAMSVDDISIGKSFLGASDVDRIRHLREMLDRLKLKTRSFFVDVSGKGELFLERAGMIIFDLDQDFPTIFYGLKAAVEKKIATEGTIAWDELDYIDLRFDNKVIFKFK</sequence>
<evidence type="ECO:0000313" key="1">
    <source>
        <dbReference type="EMBL" id="OIO31907.1"/>
    </source>
</evidence>
<proteinExistence type="predicted"/>